<reference evidence="2" key="1">
    <citation type="journal article" date="2008" name="Insect Biochem. Mol. Biol.">
        <title>Comparative sialomics between hard and soft ticks: implications for the evolution of blood-feeding behavior.</title>
        <authorList>
            <person name="Mans B.J."/>
            <person name="Andersen J.F."/>
            <person name="Francischetti I.M."/>
            <person name="Valenzuela J.G."/>
            <person name="Schwan T.G."/>
            <person name="Pham V.M."/>
            <person name="Garfield M.K."/>
            <person name="Hammer C.H."/>
            <person name="Ribeiro J.M."/>
        </authorList>
    </citation>
    <scope>NUCLEOTIDE SEQUENCE</scope>
    <source>
        <strain evidence="2">AM-491</strain>
        <tissue evidence="2">Adult salivary gland</tissue>
    </source>
</reference>
<protein>
    <submittedName>
        <fullName evidence="2">Conserved arthropod protein</fullName>
    </submittedName>
</protein>
<keyword evidence="1" id="KW-0472">Membrane</keyword>
<accession>Q09JI6</accession>
<name>Q09JI6_ARGMO</name>
<proteinExistence type="evidence at transcript level"/>
<keyword evidence="1" id="KW-1133">Transmembrane helix</keyword>
<dbReference type="EMBL" id="DQ886860">
    <property type="protein sequence ID" value="ABI52777.1"/>
    <property type="molecule type" value="mRNA"/>
</dbReference>
<evidence type="ECO:0000256" key="1">
    <source>
        <dbReference type="SAM" id="Phobius"/>
    </source>
</evidence>
<dbReference type="AlphaFoldDB" id="Q09JI6"/>
<sequence length="102" mass="11545">MQSLKVVARSALAGVRAASGTASSSTSRRMKYPYTWTAKVALFPHRFMFENVWLIRYSIPAIILTFIFYVVPVHRAVNSPSAIAAHEEFMRKQAEAEAEHHH</sequence>
<feature type="transmembrane region" description="Helical" evidence="1">
    <location>
        <begin position="53"/>
        <end position="71"/>
    </location>
</feature>
<organism evidence="2">
    <name type="scientific">Argas monolakensis</name>
    <name type="common">Mono lake bird tick</name>
    <dbReference type="NCBI Taxonomy" id="34602"/>
    <lineage>
        <taxon>Eukaryota</taxon>
        <taxon>Metazoa</taxon>
        <taxon>Ecdysozoa</taxon>
        <taxon>Arthropoda</taxon>
        <taxon>Chelicerata</taxon>
        <taxon>Arachnida</taxon>
        <taxon>Acari</taxon>
        <taxon>Parasitiformes</taxon>
        <taxon>Ixodida</taxon>
        <taxon>Ixodoidea</taxon>
        <taxon>Argasidae</taxon>
        <taxon>Argasinae</taxon>
        <taxon>Argas</taxon>
    </lineage>
</organism>
<keyword evidence="1" id="KW-0812">Transmembrane</keyword>
<evidence type="ECO:0000313" key="2">
    <source>
        <dbReference type="EMBL" id="ABI52777.1"/>
    </source>
</evidence>